<dbReference type="OrthoDB" id="4955136at2759"/>
<accession>A0A9W7GYP2</accession>
<keyword evidence="4" id="KW-1185">Reference proteome</keyword>
<protein>
    <recommendedName>
        <fullName evidence="2">Myb/SANT-like domain-containing protein</fullName>
    </recommendedName>
</protein>
<evidence type="ECO:0000313" key="4">
    <source>
        <dbReference type="Proteomes" id="UP001165190"/>
    </source>
</evidence>
<dbReference type="Proteomes" id="UP001165190">
    <property type="component" value="Unassembled WGS sequence"/>
</dbReference>
<sequence length="329" mass="37936">MRSILNVEGSGEKKASWDRRLTIILCDLCIKEILNGNRLGTHFKKEGWVNIVKNFENETKKPYTQRQLKNRWDLLKKEWRLWKKLKEKDTGLGWNPTKGTVDAFEEWWESKIKVMPEAQRFKLAGIDPELEDKLDQMFKGIVATGDKAWAPSSGILPTDFIEQDYNETLEENEEHNAMEFVHQVECDENNESPEIQSEPTQNVQQKRKSTEAGPSHLKTEKKKSSQQTRGAAKLSLQIDKLCSTAVSMNEATSRLNPITDPFGIPQAVKMLEELSEEIPEASKLYFFALKLIANKEKRTVFLSIPQRVRVRWLNEEMEDSLKLSSLLSP</sequence>
<dbReference type="PANTHER" id="PTHR31704">
    <property type="entry name" value="MYB/SANT-LIKE DNA-BINDING DOMAIN PROTEIN-RELATED"/>
    <property type="match status" value="1"/>
</dbReference>
<feature type="domain" description="Myb/SANT-like" evidence="2">
    <location>
        <begin position="17"/>
        <end position="109"/>
    </location>
</feature>
<dbReference type="EMBL" id="BSYR01000006">
    <property type="protein sequence ID" value="GMI67950.1"/>
    <property type="molecule type" value="Genomic_DNA"/>
</dbReference>
<evidence type="ECO:0000256" key="1">
    <source>
        <dbReference type="SAM" id="MobiDB-lite"/>
    </source>
</evidence>
<dbReference type="AlphaFoldDB" id="A0A9W7GYP2"/>
<evidence type="ECO:0000259" key="2">
    <source>
        <dbReference type="Pfam" id="PF12776"/>
    </source>
</evidence>
<feature type="region of interest" description="Disordered" evidence="1">
    <location>
        <begin position="188"/>
        <end position="231"/>
    </location>
</feature>
<dbReference type="Pfam" id="PF12776">
    <property type="entry name" value="Myb_DNA-bind_3"/>
    <property type="match status" value="1"/>
</dbReference>
<name>A0A9W7GYP2_HIBTR</name>
<dbReference type="InterPro" id="IPR024752">
    <property type="entry name" value="Myb/SANT-like_dom"/>
</dbReference>
<comment type="caution">
    <text evidence="3">The sequence shown here is derived from an EMBL/GenBank/DDBJ whole genome shotgun (WGS) entry which is preliminary data.</text>
</comment>
<organism evidence="3 4">
    <name type="scientific">Hibiscus trionum</name>
    <name type="common">Flower of an hour</name>
    <dbReference type="NCBI Taxonomy" id="183268"/>
    <lineage>
        <taxon>Eukaryota</taxon>
        <taxon>Viridiplantae</taxon>
        <taxon>Streptophyta</taxon>
        <taxon>Embryophyta</taxon>
        <taxon>Tracheophyta</taxon>
        <taxon>Spermatophyta</taxon>
        <taxon>Magnoliopsida</taxon>
        <taxon>eudicotyledons</taxon>
        <taxon>Gunneridae</taxon>
        <taxon>Pentapetalae</taxon>
        <taxon>rosids</taxon>
        <taxon>malvids</taxon>
        <taxon>Malvales</taxon>
        <taxon>Malvaceae</taxon>
        <taxon>Malvoideae</taxon>
        <taxon>Hibiscus</taxon>
    </lineage>
</organism>
<proteinExistence type="predicted"/>
<evidence type="ECO:0000313" key="3">
    <source>
        <dbReference type="EMBL" id="GMI67950.1"/>
    </source>
</evidence>
<gene>
    <name evidence="3" type="ORF">HRI_000464300</name>
</gene>
<feature type="compositionally biased region" description="Polar residues" evidence="1">
    <location>
        <begin position="192"/>
        <end position="204"/>
    </location>
</feature>
<reference evidence="3" key="1">
    <citation type="submission" date="2023-05" db="EMBL/GenBank/DDBJ databases">
        <title>Genome and transcriptome analyses reveal genes involved in the formation of fine ridges on petal epidermal cells in Hibiscus trionum.</title>
        <authorList>
            <person name="Koshimizu S."/>
            <person name="Masuda S."/>
            <person name="Ishii T."/>
            <person name="Shirasu K."/>
            <person name="Hoshino A."/>
            <person name="Arita M."/>
        </authorList>
    </citation>
    <scope>NUCLEOTIDE SEQUENCE</scope>
    <source>
        <strain evidence="3">Hamamatsu line</strain>
    </source>
</reference>
<dbReference type="PANTHER" id="PTHR31704:SF37">
    <property type="entry name" value="HEAT SHOCK PROTEIN"/>
    <property type="match status" value="1"/>
</dbReference>